<comment type="caution">
    <text evidence="1">The sequence shown here is derived from an EMBL/GenBank/DDBJ whole genome shotgun (WGS) entry which is preliminary data.</text>
</comment>
<dbReference type="AlphaFoldDB" id="A0A8X6YEW4"/>
<evidence type="ECO:0000313" key="2">
    <source>
        <dbReference type="Proteomes" id="UP000886998"/>
    </source>
</evidence>
<proteinExistence type="predicted"/>
<dbReference type="EMBL" id="BMAV01018997">
    <property type="protein sequence ID" value="GFY71621.1"/>
    <property type="molecule type" value="Genomic_DNA"/>
</dbReference>
<gene>
    <name evidence="1" type="ORF">TNIN_247241</name>
</gene>
<sequence>MLECGWERGNHLQNDLWQRKKIYVLEKRILSRSGASFLHASIFAKERSKECSHRSEFMCHFNNVVRRGCLEQWWRVLPRTFQGIVSQGAGIRNAGDYDTPCC</sequence>
<dbReference type="Proteomes" id="UP000886998">
    <property type="component" value="Unassembled WGS sequence"/>
</dbReference>
<evidence type="ECO:0000313" key="1">
    <source>
        <dbReference type="EMBL" id="GFY71621.1"/>
    </source>
</evidence>
<organism evidence="1 2">
    <name type="scientific">Trichonephila inaurata madagascariensis</name>
    <dbReference type="NCBI Taxonomy" id="2747483"/>
    <lineage>
        <taxon>Eukaryota</taxon>
        <taxon>Metazoa</taxon>
        <taxon>Ecdysozoa</taxon>
        <taxon>Arthropoda</taxon>
        <taxon>Chelicerata</taxon>
        <taxon>Arachnida</taxon>
        <taxon>Araneae</taxon>
        <taxon>Araneomorphae</taxon>
        <taxon>Entelegynae</taxon>
        <taxon>Araneoidea</taxon>
        <taxon>Nephilidae</taxon>
        <taxon>Trichonephila</taxon>
        <taxon>Trichonephila inaurata</taxon>
    </lineage>
</organism>
<protein>
    <submittedName>
        <fullName evidence="1">Uncharacterized protein</fullName>
    </submittedName>
</protein>
<keyword evidence="2" id="KW-1185">Reference proteome</keyword>
<accession>A0A8X6YEW4</accession>
<reference evidence="1" key="1">
    <citation type="submission" date="2020-08" db="EMBL/GenBank/DDBJ databases">
        <title>Multicomponent nature underlies the extraordinary mechanical properties of spider dragline silk.</title>
        <authorList>
            <person name="Kono N."/>
            <person name="Nakamura H."/>
            <person name="Mori M."/>
            <person name="Yoshida Y."/>
            <person name="Ohtoshi R."/>
            <person name="Malay A.D."/>
            <person name="Moran D.A.P."/>
            <person name="Tomita M."/>
            <person name="Numata K."/>
            <person name="Arakawa K."/>
        </authorList>
    </citation>
    <scope>NUCLEOTIDE SEQUENCE</scope>
</reference>
<name>A0A8X6YEW4_9ARAC</name>